<name>A0A1Y2DY04_9PEZI</name>
<dbReference type="EMBL" id="MCFJ01000007">
    <property type="protein sequence ID" value="ORY64117.1"/>
    <property type="molecule type" value="Genomic_DNA"/>
</dbReference>
<dbReference type="RefSeq" id="XP_040715531.1">
    <property type="nucleotide sequence ID" value="XM_040854133.1"/>
</dbReference>
<gene>
    <name evidence="1" type="ORF">BCR38DRAFT_206900</name>
</gene>
<proteinExistence type="predicted"/>
<dbReference type="Proteomes" id="UP000193689">
    <property type="component" value="Unassembled WGS sequence"/>
</dbReference>
<evidence type="ECO:0000313" key="2">
    <source>
        <dbReference type="Proteomes" id="UP000193689"/>
    </source>
</evidence>
<dbReference type="GeneID" id="63770345"/>
<reference evidence="1 2" key="1">
    <citation type="submission" date="2016-07" db="EMBL/GenBank/DDBJ databases">
        <title>Pervasive Adenine N6-methylation of Active Genes in Fungi.</title>
        <authorList>
            <consortium name="DOE Joint Genome Institute"/>
            <person name="Mondo S.J."/>
            <person name="Dannebaum R.O."/>
            <person name="Kuo R.C."/>
            <person name="Labutti K."/>
            <person name="Haridas S."/>
            <person name="Kuo A."/>
            <person name="Salamov A."/>
            <person name="Ahrendt S.R."/>
            <person name="Lipzen A."/>
            <person name="Sullivan W."/>
            <person name="Andreopoulos W.B."/>
            <person name="Clum A."/>
            <person name="Lindquist E."/>
            <person name="Daum C."/>
            <person name="Ramamoorthy G.K."/>
            <person name="Gryganskyi A."/>
            <person name="Culley D."/>
            <person name="Magnuson J.K."/>
            <person name="James T.Y."/>
            <person name="O'Malley M.A."/>
            <person name="Stajich J.E."/>
            <person name="Spatafora J.W."/>
            <person name="Visel A."/>
            <person name="Grigoriev I.V."/>
        </authorList>
    </citation>
    <scope>NUCLEOTIDE SEQUENCE [LARGE SCALE GENOMIC DNA]</scope>
    <source>
        <strain evidence="1 2">CBS 129021</strain>
    </source>
</reference>
<dbReference type="InParanoid" id="A0A1Y2DY04"/>
<protein>
    <submittedName>
        <fullName evidence="1">Uncharacterized protein</fullName>
    </submittedName>
</protein>
<sequence>MFDTSCLQLDGRVPCKQAEQWETSICGLMQRNPLFSARGVMIGRLWVWVCDYLIKTASDASYWRSKQQELRVSHAFFHGTIDEGLAPHQVGPSALVKSAIGLKSTNGPPLPLVKPRQPVKRLVQGQGRQAMPRKVMVLDCREWLRRASRLLRVVRWH</sequence>
<keyword evidence="2" id="KW-1185">Reference proteome</keyword>
<comment type="caution">
    <text evidence="1">The sequence shown here is derived from an EMBL/GenBank/DDBJ whole genome shotgun (WGS) entry which is preliminary data.</text>
</comment>
<evidence type="ECO:0000313" key="1">
    <source>
        <dbReference type="EMBL" id="ORY64117.1"/>
    </source>
</evidence>
<accession>A0A1Y2DY04</accession>
<dbReference type="AlphaFoldDB" id="A0A1Y2DY04"/>
<organism evidence="1 2">
    <name type="scientific">Pseudomassariella vexata</name>
    <dbReference type="NCBI Taxonomy" id="1141098"/>
    <lineage>
        <taxon>Eukaryota</taxon>
        <taxon>Fungi</taxon>
        <taxon>Dikarya</taxon>
        <taxon>Ascomycota</taxon>
        <taxon>Pezizomycotina</taxon>
        <taxon>Sordariomycetes</taxon>
        <taxon>Xylariomycetidae</taxon>
        <taxon>Amphisphaeriales</taxon>
        <taxon>Pseudomassariaceae</taxon>
        <taxon>Pseudomassariella</taxon>
    </lineage>
</organism>